<comment type="similarity">
    <text evidence="11">Belongs to the phosphatidylserine decarboxylase family. PSD-A subfamily.</text>
</comment>
<sequence length="260" mass="28443">MPAEQSRTPLRRGGESLHCPRHFFAGAASFMDTIRSVLVPIHREGWKFIAIFAVATLVLFWIATPLGWLGVILTAWCTYFFRDPARVTPVRDGLLISPADGVVQMIERAVPPEELGMGGDALLRISVFMNVFNVHVNRSPVDATVTALAYRPGKFLNAALDKASIDNERQSLKLKLASGREIAVVQIAGLVARRILCEAREGQQLKAGERFGLIRFGSRVDVYLDDAMVPLVCVGQTMVGGETVIAEDGASEQPRTGEVR</sequence>
<keyword evidence="7 11" id="KW-0594">Phospholipid biosynthesis</keyword>
<evidence type="ECO:0000256" key="12">
    <source>
        <dbReference type="SAM" id="Phobius"/>
    </source>
</evidence>
<dbReference type="InterPro" id="IPR003817">
    <property type="entry name" value="PS_Dcarbxylase"/>
</dbReference>
<evidence type="ECO:0000313" key="14">
    <source>
        <dbReference type="Proteomes" id="UP001595711"/>
    </source>
</evidence>
<accession>A0ABV7VDY2</accession>
<name>A0ABV7VDY2_9PROT</name>
<evidence type="ECO:0000256" key="10">
    <source>
        <dbReference type="ARBA" id="ARBA00023317"/>
    </source>
</evidence>
<dbReference type="PANTHER" id="PTHR35809">
    <property type="entry name" value="ARCHAETIDYLSERINE DECARBOXYLASE PROENZYME-RELATED"/>
    <property type="match status" value="1"/>
</dbReference>
<feature type="modified residue" description="Pyruvic acid (Ser); by autocatalysis" evidence="11">
    <location>
        <position position="218"/>
    </location>
</feature>
<keyword evidence="12" id="KW-0812">Transmembrane</keyword>
<evidence type="ECO:0000256" key="6">
    <source>
        <dbReference type="ARBA" id="ARBA00023145"/>
    </source>
</evidence>
<comment type="caution">
    <text evidence="13">The sequence shown here is derived from an EMBL/GenBank/DDBJ whole genome shotgun (WGS) entry which is preliminary data.</text>
</comment>
<evidence type="ECO:0000256" key="3">
    <source>
        <dbReference type="ARBA" id="ARBA00022793"/>
    </source>
</evidence>
<dbReference type="PANTHER" id="PTHR35809:SF1">
    <property type="entry name" value="ARCHAETIDYLSERINE DECARBOXYLASE PROENZYME-RELATED"/>
    <property type="match status" value="1"/>
</dbReference>
<feature type="chain" id="PRO_5044920437" description="Phosphatidylserine decarboxylase alpha chain" evidence="11">
    <location>
        <begin position="218"/>
        <end position="260"/>
    </location>
</feature>
<keyword evidence="10 11" id="KW-0670">Pyruvate</keyword>
<evidence type="ECO:0000256" key="2">
    <source>
        <dbReference type="ARBA" id="ARBA00022516"/>
    </source>
</evidence>
<evidence type="ECO:0000256" key="11">
    <source>
        <dbReference type="HAMAP-Rule" id="MF_00664"/>
    </source>
</evidence>
<dbReference type="Pfam" id="PF02666">
    <property type="entry name" value="PS_Dcarbxylase"/>
    <property type="match status" value="1"/>
</dbReference>
<dbReference type="InterPro" id="IPR033175">
    <property type="entry name" value="PSD-A"/>
</dbReference>
<evidence type="ECO:0000256" key="8">
    <source>
        <dbReference type="ARBA" id="ARBA00023239"/>
    </source>
</evidence>
<keyword evidence="6 11" id="KW-0865">Zymogen</keyword>
<dbReference type="Proteomes" id="UP001595711">
    <property type="component" value="Unassembled WGS sequence"/>
</dbReference>
<dbReference type="GO" id="GO:0004609">
    <property type="term" value="F:phosphatidylserine decarboxylase activity"/>
    <property type="evidence" value="ECO:0007669"/>
    <property type="project" value="UniProtKB-EC"/>
</dbReference>
<comment type="subcellular location">
    <subcellularLocation>
        <location evidence="11">Cell membrane</location>
        <topology evidence="11">Peripheral membrane protein</topology>
    </subcellularLocation>
</comment>
<keyword evidence="8 11" id="KW-0456">Lyase</keyword>
<organism evidence="13 14">
    <name type="scientific">Ferrovibrio xuzhouensis</name>
    <dbReference type="NCBI Taxonomy" id="1576914"/>
    <lineage>
        <taxon>Bacteria</taxon>
        <taxon>Pseudomonadati</taxon>
        <taxon>Pseudomonadota</taxon>
        <taxon>Alphaproteobacteria</taxon>
        <taxon>Rhodospirillales</taxon>
        <taxon>Rhodospirillaceae</taxon>
        <taxon>Ferrovibrio</taxon>
    </lineage>
</organism>
<feature type="site" description="Cleavage (non-hydrolytic); by autocatalysis" evidence="11">
    <location>
        <begin position="217"/>
        <end position="218"/>
    </location>
</feature>
<evidence type="ECO:0000256" key="7">
    <source>
        <dbReference type="ARBA" id="ARBA00023209"/>
    </source>
</evidence>
<dbReference type="NCBIfam" id="NF003679">
    <property type="entry name" value="PRK05305.1-3"/>
    <property type="match status" value="1"/>
</dbReference>
<protein>
    <recommendedName>
        <fullName evidence="11">Phosphatidylserine decarboxylase proenzyme</fullName>
        <ecNumber evidence="11">4.1.1.65</ecNumber>
    </recommendedName>
    <component>
        <recommendedName>
            <fullName evidence="11">Phosphatidylserine decarboxylase alpha chain</fullName>
        </recommendedName>
    </component>
    <component>
        <recommendedName>
            <fullName evidence="11">Phosphatidylserine decarboxylase beta chain</fullName>
        </recommendedName>
    </component>
</protein>
<evidence type="ECO:0000256" key="1">
    <source>
        <dbReference type="ARBA" id="ARBA00022475"/>
    </source>
</evidence>
<dbReference type="EC" id="4.1.1.65" evidence="11"/>
<comment type="function">
    <text evidence="11">Catalyzes the formation of phosphatidylethanolamine (PtdEtn) from phosphatidylserine (PtdSer).</text>
</comment>
<feature type="chain" id="PRO_5044920436" description="Phosphatidylserine decarboxylase beta chain" evidence="11">
    <location>
        <begin position="1"/>
        <end position="217"/>
    </location>
</feature>
<evidence type="ECO:0000256" key="9">
    <source>
        <dbReference type="ARBA" id="ARBA00023264"/>
    </source>
</evidence>
<dbReference type="HAMAP" id="MF_00664">
    <property type="entry name" value="PS_decarb_PSD_A"/>
    <property type="match status" value="1"/>
</dbReference>
<keyword evidence="4 11" id="KW-0443">Lipid metabolism</keyword>
<feature type="transmembrane region" description="Helical" evidence="12">
    <location>
        <begin position="48"/>
        <end position="81"/>
    </location>
</feature>
<keyword evidence="5 11" id="KW-0472">Membrane</keyword>
<keyword evidence="9 11" id="KW-1208">Phospholipid metabolism</keyword>
<comment type="PTM">
    <text evidence="11">Is synthesized initially as an inactive proenzyme. Formation of the active enzyme involves a self-maturation process in which the active site pyruvoyl group is generated from an internal serine residue via an autocatalytic post-translational modification. Two non-identical subunits are generated from the proenzyme in this reaction, and the pyruvate is formed at the N-terminus of the alpha chain, which is derived from the carboxyl end of the proenzyme. The post-translation cleavage follows an unusual pathway, termed non-hydrolytic serinolysis, in which the side chain hydroxyl group of the serine supplies its oxygen atom to form the C-terminus of the beta chain, while the remainder of the serine residue undergoes an oxidative deamination to produce ammonia and the pyruvoyl prosthetic group on the alpha chain.</text>
</comment>
<evidence type="ECO:0000313" key="13">
    <source>
        <dbReference type="EMBL" id="MFC3675723.1"/>
    </source>
</evidence>
<keyword evidence="1 11" id="KW-1003">Cell membrane</keyword>
<dbReference type="NCBIfam" id="NF003677">
    <property type="entry name" value="PRK05305.1-1"/>
    <property type="match status" value="1"/>
</dbReference>
<dbReference type="NCBIfam" id="NF003678">
    <property type="entry name" value="PRK05305.1-2"/>
    <property type="match status" value="1"/>
</dbReference>
<dbReference type="RefSeq" id="WP_379725393.1">
    <property type="nucleotide sequence ID" value="NZ_JBHRYJ010000001.1"/>
</dbReference>
<dbReference type="EMBL" id="JBHRYJ010000001">
    <property type="protein sequence ID" value="MFC3675723.1"/>
    <property type="molecule type" value="Genomic_DNA"/>
</dbReference>
<keyword evidence="3 11" id="KW-0210">Decarboxylase</keyword>
<evidence type="ECO:0000256" key="5">
    <source>
        <dbReference type="ARBA" id="ARBA00023136"/>
    </source>
</evidence>
<comment type="subunit">
    <text evidence="11">Heterodimer of a large membrane-associated beta subunit and a small pyruvoyl-containing alpha subunit.</text>
</comment>
<gene>
    <name evidence="11" type="primary">psd</name>
    <name evidence="13" type="ORF">ACFOOQ_09235</name>
</gene>
<comment type="pathway">
    <text evidence="11">Phospholipid metabolism; phosphatidylethanolamine biosynthesis; phosphatidylethanolamine from CDP-diacylglycerol: step 2/2.</text>
</comment>
<proteinExistence type="inferred from homology"/>
<keyword evidence="12" id="KW-1133">Transmembrane helix</keyword>
<keyword evidence="2 11" id="KW-0444">Lipid biosynthesis</keyword>
<comment type="cofactor">
    <cofactor evidence="11">
        <name>pyruvate</name>
        <dbReference type="ChEBI" id="CHEBI:15361"/>
    </cofactor>
    <text evidence="11">Binds 1 pyruvoyl group covalently per subunit.</text>
</comment>
<feature type="active site" description="Schiff-base intermediate with substrate; via pyruvic acid" evidence="11">
    <location>
        <position position="218"/>
    </location>
</feature>
<evidence type="ECO:0000256" key="4">
    <source>
        <dbReference type="ARBA" id="ARBA00023098"/>
    </source>
</evidence>
<keyword evidence="14" id="KW-1185">Reference proteome</keyword>
<reference evidence="14" key="1">
    <citation type="journal article" date="2019" name="Int. J. Syst. Evol. Microbiol.">
        <title>The Global Catalogue of Microorganisms (GCM) 10K type strain sequencing project: providing services to taxonomists for standard genome sequencing and annotation.</title>
        <authorList>
            <consortium name="The Broad Institute Genomics Platform"/>
            <consortium name="The Broad Institute Genome Sequencing Center for Infectious Disease"/>
            <person name="Wu L."/>
            <person name="Ma J."/>
        </authorList>
    </citation>
    <scope>NUCLEOTIDE SEQUENCE [LARGE SCALE GENOMIC DNA]</scope>
    <source>
        <strain evidence="14">KCTC 42182</strain>
    </source>
</reference>
<comment type="catalytic activity">
    <reaction evidence="11">
        <text>a 1,2-diacyl-sn-glycero-3-phospho-L-serine + H(+) = a 1,2-diacyl-sn-glycero-3-phosphoethanolamine + CO2</text>
        <dbReference type="Rhea" id="RHEA:20828"/>
        <dbReference type="ChEBI" id="CHEBI:15378"/>
        <dbReference type="ChEBI" id="CHEBI:16526"/>
        <dbReference type="ChEBI" id="CHEBI:57262"/>
        <dbReference type="ChEBI" id="CHEBI:64612"/>
        <dbReference type="EC" id="4.1.1.65"/>
    </reaction>
</comment>